<accession>A0AAN4YHN0</accession>
<proteinExistence type="predicted"/>
<organism evidence="1 2">
    <name type="scientific">Aspergillus oryzae</name>
    <name type="common">Yellow koji mold</name>
    <dbReference type="NCBI Taxonomy" id="5062"/>
    <lineage>
        <taxon>Eukaryota</taxon>
        <taxon>Fungi</taxon>
        <taxon>Dikarya</taxon>
        <taxon>Ascomycota</taxon>
        <taxon>Pezizomycotina</taxon>
        <taxon>Eurotiomycetes</taxon>
        <taxon>Eurotiomycetidae</taxon>
        <taxon>Eurotiales</taxon>
        <taxon>Aspergillaceae</taxon>
        <taxon>Aspergillus</taxon>
        <taxon>Aspergillus subgen. Circumdati</taxon>
    </lineage>
</organism>
<dbReference type="AlphaFoldDB" id="A0AAN4YHN0"/>
<evidence type="ECO:0000313" key="2">
    <source>
        <dbReference type="Proteomes" id="UP001165205"/>
    </source>
</evidence>
<gene>
    <name evidence="1" type="ORF">Aory04_000421600</name>
</gene>
<dbReference type="Proteomes" id="UP001165205">
    <property type="component" value="Unassembled WGS sequence"/>
</dbReference>
<name>A0AAN4YHN0_ASPOZ</name>
<dbReference type="EMBL" id="BSYA01000037">
    <property type="protein sequence ID" value="GMG27627.1"/>
    <property type="molecule type" value="Genomic_DNA"/>
</dbReference>
<protein>
    <submittedName>
        <fullName evidence="1">Unnamed protein product</fullName>
    </submittedName>
</protein>
<reference evidence="1" key="1">
    <citation type="submission" date="2023-04" db="EMBL/GenBank/DDBJ databases">
        <title>Aspergillus oryzae NBRC 4228.</title>
        <authorList>
            <person name="Ichikawa N."/>
            <person name="Sato H."/>
            <person name="Tonouchi N."/>
        </authorList>
    </citation>
    <scope>NUCLEOTIDE SEQUENCE</scope>
    <source>
        <strain evidence="1">NBRC 4228</strain>
    </source>
</reference>
<evidence type="ECO:0000313" key="1">
    <source>
        <dbReference type="EMBL" id="GMG27627.1"/>
    </source>
</evidence>
<comment type="caution">
    <text evidence="1">The sequence shown here is derived from an EMBL/GenBank/DDBJ whole genome shotgun (WGS) entry which is preliminary data.</text>
</comment>
<sequence length="92" mass="9981">MVYQIHEECACTEEGSGGANNLRPGMYRNILILCGMYVSYEKPGPVVRVSKVPTSASPVDGPTGIKILQAAEIRGYDLLSTSHWSSHGLSRE</sequence>